<keyword evidence="3" id="KW-1185">Reference proteome</keyword>
<dbReference type="EMBL" id="JAVDRD010000005">
    <property type="protein sequence ID" value="MDR6511592.1"/>
    <property type="molecule type" value="Genomic_DNA"/>
</dbReference>
<sequence>MTAGPLTEETFPDKPPEETYEQFAEHSLGFASTAYDHNSAEVGKADCDARVTIEAASTPAPLAGDYRPNSRRSGPRSAH</sequence>
<feature type="compositionally biased region" description="Basic residues" evidence="1">
    <location>
        <begin position="69"/>
        <end position="79"/>
    </location>
</feature>
<proteinExistence type="predicted"/>
<comment type="caution">
    <text evidence="2">The sequence shown here is derived from an EMBL/GenBank/DDBJ whole genome shotgun (WGS) entry which is preliminary data.</text>
</comment>
<organism evidence="2 3">
    <name type="scientific">Novosphingobium capsulatum</name>
    <dbReference type="NCBI Taxonomy" id="13688"/>
    <lineage>
        <taxon>Bacteria</taxon>
        <taxon>Pseudomonadati</taxon>
        <taxon>Pseudomonadota</taxon>
        <taxon>Alphaproteobacteria</taxon>
        <taxon>Sphingomonadales</taxon>
        <taxon>Sphingomonadaceae</taxon>
        <taxon>Novosphingobium</taxon>
    </lineage>
</organism>
<evidence type="ECO:0000256" key="1">
    <source>
        <dbReference type="SAM" id="MobiDB-lite"/>
    </source>
</evidence>
<evidence type="ECO:0000313" key="3">
    <source>
        <dbReference type="Proteomes" id="UP001184150"/>
    </source>
</evidence>
<feature type="region of interest" description="Disordered" evidence="1">
    <location>
        <begin position="1"/>
        <end position="21"/>
    </location>
</feature>
<dbReference type="Proteomes" id="UP001184150">
    <property type="component" value="Unassembled WGS sequence"/>
</dbReference>
<accession>A0ABU1MNH7</accession>
<evidence type="ECO:0000313" key="2">
    <source>
        <dbReference type="EMBL" id="MDR6511592.1"/>
    </source>
</evidence>
<feature type="region of interest" description="Disordered" evidence="1">
    <location>
        <begin position="56"/>
        <end position="79"/>
    </location>
</feature>
<protein>
    <submittedName>
        <fullName evidence="2">Uncharacterized protein</fullName>
    </submittedName>
</protein>
<gene>
    <name evidence="2" type="ORF">J2792_002464</name>
</gene>
<name>A0ABU1MNH7_9SPHN</name>
<reference evidence="2 3" key="1">
    <citation type="submission" date="2023-07" db="EMBL/GenBank/DDBJ databases">
        <title>Sorghum-associated microbial communities from plants grown in Nebraska, USA.</title>
        <authorList>
            <person name="Schachtman D."/>
        </authorList>
    </citation>
    <scope>NUCLEOTIDE SEQUENCE [LARGE SCALE GENOMIC DNA]</scope>
    <source>
        <strain evidence="2 3">DS1027</strain>
    </source>
</reference>